<dbReference type="AlphaFoldDB" id="H5TRG2"/>
<dbReference type="EMBL" id="BAFB01000195">
    <property type="protein sequence ID" value="GAB36070.1"/>
    <property type="molecule type" value="Genomic_DNA"/>
</dbReference>
<dbReference type="InterPro" id="IPR025736">
    <property type="entry name" value="PucR_C-HTH_dom"/>
</dbReference>
<dbReference type="InterPro" id="IPR051448">
    <property type="entry name" value="CdaR-like_regulators"/>
</dbReference>
<feature type="region of interest" description="Disordered" evidence="1">
    <location>
        <begin position="1"/>
        <end position="21"/>
    </location>
</feature>
<evidence type="ECO:0000259" key="3">
    <source>
        <dbReference type="Pfam" id="PF13556"/>
    </source>
</evidence>
<dbReference type="PANTHER" id="PTHR33744:SF7">
    <property type="entry name" value="PUCR FAMILY TRANSCRIPTIONAL REGULATOR"/>
    <property type="match status" value="1"/>
</dbReference>
<proteinExistence type="predicted"/>
<dbReference type="InterPro" id="IPR042070">
    <property type="entry name" value="PucR_C-HTH_sf"/>
</dbReference>
<feature type="domain" description="Purine catabolism PurC-like" evidence="2">
    <location>
        <begin position="36"/>
        <end position="149"/>
    </location>
</feature>
<dbReference type="STRING" id="1108044.GOOTI_195_00030"/>
<name>H5TRG2_GORO1</name>
<evidence type="ECO:0000259" key="2">
    <source>
        <dbReference type="Pfam" id="PF07905"/>
    </source>
</evidence>
<dbReference type="PANTHER" id="PTHR33744">
    <property type="entry name" value="CARBOHYDRATE DIACID REGULATOR"/>
    <property type="match status" value="1"/>
</dbReference>
<protein>
    <submittedName>
        <fullName evidence="4">CdaR family transcriptional regulator</fullName>
    </submittedName>
</protein>
<sequence length="555" mass="57970">MHARTVGEPVTDSQHIDNSHKSAPSLRRIIDDILVGGNPRVLTAHDRLDRPVSWVHSSEIYEIGPLLAGGELLLTTGLGLAGLDAGTRRHYIRDLAERGVAGLAFEVGRSFDEIPDEVIREGSARRLPIVELRQVVPFIEICRAANTAIVSTEVSDLRLRGALDAVLHDDMASSGGVARMLEHISDAAHCPIVLVGSGGALIAAHGVDDDRSAWRAVDEQIASVPIVARGRHIARLFAGPAGVSAHAARAGVSAHAARAEGSMARHLVAMLLECASGPLTAALVRAGSGRSAVGARLIEELLAARPIRRADLFARLSGSGVPVSASAHIVPVTVESPDPRMAENALVRAASGLGGAVYETVDATVHGLVVVPSATDEADPHADAVDCVAAAFEQIGAHGGRVTVVVGHSCPTIDAAPGPALSLAVAASLRTCAERLGAAVESARTSGSARRVFTARALAADAAARTIAADVRDELLALVEPLMAHDRAQSTRLAHTLDTHLRNGCSATRSAQALHIGRQSLYQRLDRIRTVLGFDPTQPDVYGSVMMAFAVSRAE</sequence>
<gene>
    <name evidence="4" type="ORF">GOOTI_195_00030</name>
</gene>
<evidence type="ECO:0000313" key="4">
    <source>
        <dbReference type="EMBL" id="GAB36070.1"/>
    </source>
</evidence>
<keyword evidence="5" id="KW-1185">Reference proteome</keyword>
<dbReference type="OrthoDB" id="8026818at2"/>
<accession>H5TRG2</accession>
<comment type="caution">
    <text evidence="4">The sequence shown here is derived from an EMBL/GenBank/DDBJ whole genome shotgun (WGS) entry which is preliminary data.</text>
</comment>
<dbReference type="Pfam" id="PF07905">
    <property type="entry name" value="PucR"/>
    <property type="match status" value="1"/>
</dbReference>
<dbReference type="Pfam" id="PF13556">
    <property type="entry name" value="HTH_30"/>
    <property type="match status" value="1"/>
</dbReference>
<reference evidence="4" key="1">
    <citation type="submission" date="2012-02" db="EMBL/GenBank/DDBJ databases">
        <title>Whole genome shotgun sequence of Gordonia otitidis NBRC 100426.</title>
        <authorList>
            <person name="Yoshida I."/>
            <person name="Hosoyama A."/>
            <person name="Tsuchikane K."/>
            <person name="Katsumata H."/>
            <person name="Yamazaki S."/>
            <person name="Fujita N."/>
        </authorList>
    </citation>
    <scope>NUCLEOTIDE SEQUENCE [LARGE SCALE GENOMIC DNA]</scope>
    <source>
        <strain evidence="4">NBRC 100426</strain>
    </source>
</reference>
<feature type="domain" description="PucR C-terminal helix-turn-helix" evidence="3">
    <location>
        <begin position="493"/>
        <end position="550"/>
    </location>
</feature>
<dbReference type="Gene3D" id="1.10.10.2840">
    <property type="entry name" value="PucR C-terminal helix-turn-helix domain"/>
    <property type="match status" value="1"/>
</dbReference>
<organism evidence="4 5">
    <name type="scientific">Gordonia otitidis (strain DSM 44809 / CCUG 52243 / JCM 12355 / NBRC 100426 / IFM 10032)</name>
    <dbReference type="NCBI Taxonomy" id="1108044"/>
    <lineage>
        <taxon>Bacteria</taxon>
        <taxon>Bacillati</taxon>
        <taxon>Actinomycetota</taxon>
        <taxon>Actinomycetes</taxon>
        <taxon>Mycobacteriales</taxon>
        <taxon>Gordoniaceae</taxon>
        <taxon>Gordonia</taxon>
    </lineage>
</organism>
<dbReference type="InterPro" id="IPR012914">
    <property type="entry name" value="PucR_dom"/>
</dbReference>
<dbReference type="RefSeq" id="WP_007240254.1">
    <property type="nucleotide sequence ID" value="NZ_BAFB01000195.1"/>
</dbReference>
<evidence type="ECO:0000256" key="1">
    <source>
        <dbReference type="SAM" id="MobiDB-lite"/>
    </source>
</evidence>
<dbReference type="Proteomes" id="UP000005038">
    <property type="component" value="Unassembled WGS sequence"/>
</dbReference>
<evidence type="ECO:0000313" key="5">
    <source>
        <dbReference type="Proteomes" id="UP000005038"/>
    </source>
</evidence>